<dbReference type="InterPro" id="IPR007273">
    <property type="entry name" value="SCAMP"/>
</dbReference>
<evidence type="ECO:0000256" key="6">
    <source>
        <dbReference type="SAM" id="Coils"/>
    </source>
</evidence>
<keyword evidence="6" id="KW-0175">Coiled coil</keyword>
<keyword evidence="2 5" id="KW-0812">Transmembrane</keyword>
<name>A0A6B2G1I3_MYXSQ</name>
<dbReference type="EMBL" id="GHBR01000980">
    <property type="protein sequence ID" value="NDJ96386.1"/>
    <property type="molecule type" value="Transcribed_RNA"/>
</dbReference>
<organism evidence="8">
    <name type="scientific">Myxobolus squamalis</name>
    <name type="common">Myxosporean</name>
    <dbReference type="NCBI Taxonomy" id="59785"/>
    <lineage>
        <taxon>Eukaryota</taxon>
        <taxon>Metazoa</taxon>
        <taxon>Cnidaria</taxon>
        <taxon>Myxozoa</taxon>
        <taxon>Myxosporea</taxon>
        <taxon>Bivalvulida</taxon>
        <taxon>Platysporina</taxon>
        <taxon>Myxobolidae</taxon>
        <taxon>Myxobolus</taxon>
    </lineage>
</organism>
<keyword evidence="5" id="KW-0813">Transport</keyword>
<evidence type="ECO:0000313" key="8">
    <source>
        <dbReference type="EMBL" id="NDJ96386.1"/>
    </source>
</evidence>
<feature type="coiled-coil region" evidence="6">
    <location>
        <begin position="67"/>
        <end position="94"/>
    </location>
</feature>
<proteinExistence type="inferred from homology"/>
<accession>A0A6B2G1I3</accession>
<dbReference type="PANTHER" id="PTHR10687:SF2">
    <property type="entry name" value="SECRETORY CARRIER-ASSOCIATED MEMBRANE PROTEIN"/>
    <property type="match status" value="1"/>
</dbReference>
<keyword evidence="4 5" id="KW-0472">Membrane</keyword>
<feature type="region of interest" description="Disordered" evidence="7">
    <location>
        <begin position="25"/>
        <end position="54"/>
    </location>
</feature>
<evidence type="ECO:0000256" key="2">
    <source>
        <dbReference type="ARBA" id="ARBA00022692"/>
    </source>
</evidence>
<dbReference type="Pfam" id="PF04144">
    <property type="entry name" value="SCAMP"/>
    <property type="match status" value="1"/>
</dbReference>
<keyword evidence="3 5" id="KW-1133">Transmembrane helix</keyword>
<evidence type="ECO:0000256" key="3">
    <source>
        <dbReference type="ARBA" id="ARBA00022989"/>
    </source>
</evidence>
<feature type="transmembrane region" description="Helical" evidence="5">
    <location>
        <begin position="144"/>
        <end position="166"/>
    </location>
</feature>
<dbReference type="GO" id="GO:0015031">
    <property type="term" value="P:protein transport"/>
    <property type="evidence" value="ECO:0007669"/>
    <property type="project" value="InterPro"/>
</dbReference>
<evidence type="ECO:0000256" key="5">
    <source>
        <dbReference type="RuleBase" id="RU363122"/>
    </source>
</evidence>
<evidence type="ECO:0000256" key="1">
    <source>
        <dbReference type="ARBA" id="ARBA00004141"/>
    </source>
</evidence>
<feature type="compositionally biased region" description="Basic and acidic residues" evidence="7">
    <location>
        <begin position="31"/>
        <end position="41"/>
    </location>
</feature>
<comment type="similarity">
    <text evidence="5">Belongs to the SCAMP family.</text>
</comment>
<dbReference type="GO" id="GO:0055038">
    <property type="term" value="C:recycling endosome membrane"/>
    <property type="evidence" value="ECO:0007669"/>
    <property type="project" value="TreeGrafter"/>
</dbReference>
<dbReference type="GO" id="GO:0032588">
    <property type="term" value="C:trans-Golgi network membrane"/>
    <property type="evidence" value="ECO:0007669"/>
    <property type="project" value="TreeGrafter"/>
</dbReference>
<feature type="transmembrane region" description="Helical" evidence="5">
    <location>
        <begin position="172"/>
        <end position="192"/>
    </location>
</feature>
<reference evidence="8" key="1">
    <citation type="submission" date="2018-11" db="EMBL/GenBank/DDBJ databases">
        <title>Myxobolus squamalis genome and transcriptome.</title>
        <authorList>
            <person name="Yahalomi D."/>
            <person name="Atkinson S.D."/>
            <person name="Neuhof M."/>
            <person name="Chang E.S."/>
            <person name="Philippe H."/>
            <person name="Cartwright P."/>
            <person name="Bartholomew J.L."/>
            <person name="Huchon D."/>
        </authorList>
    </citation>
    <scope>NUCLEOTIDE SEQUENCE</scope>
    <source>
        <strain evidence="8">71B08</strain>
        <tissue evidence="8">Whole</tissue>
    </source>
</reference>
<dbReference type="AlphaFoldDB" id="A0A6B2G1I3"/>
<dbReference type="PANTHER" id="PTHR10687">
    <property type="entry name" value="SECRETORY CARRIER-ASSOCIATED MEMBRANE PROTEIN SCAMP"/>
    <property type="match status" value="1"/>
</dbReference>
<feature type="transmembrane region" description="Helical" evidence="5">
    <location>
        <begin position="204"/>
        <end position="228"/>
    </location>
</feature>
<sequence>MDDPFDDMADLNPFSDPSVVAASLNSNKQVPKLEMDTELRKGPPTARIDNQGVKATAGNQFANYNVISSEQKEVERRKAELDRREREMAAREAQFAAQSSGFQKPPNFPPFPSWLPFGPCFYIDINEEIPPQHVSLCQKAYINFIAYCIMLMLNMLGAACGLYGGLDNGTVSFILSIIACVAICPFSFVFTFRSCYVALKSNSSFYFFLYFISAGIEAIFHIAQLIGAKGAGWAGFISGASLIDGSHPILGIFVIFLGFGYAALLVHTMYVMRLVHMVYKLSGANLAQAQSEFSAGVWKHGGSQILKGAVASSMPNVP</sequence>
<evidence type="ECO:0000256" key="4">
    <source>
        <dbReference type="ARBA" id="ARBA00023136"/>
    </source>
</evidence>
<comment type="subcellular location">
    <subcellularLocation>
        <location evidence="1 5">Membrane</location>
        <topology evidence="1 5">Multi-pass membrane protein</topology>
    </subcellularLocation>
</comment>
<feature type="transmembrane region" description="Helical" evidence="5">
    <location>
        <begin position="248"/>
        <end position="272"/>
    </location>
</feature>
<evidence type="ECO:0000256" key="7">
    <source>
        <dbReference type="SAM" id="MobiDB-lite"/>
    </source>
</evidence>
<protein>
    <recommendedName>
        <fullName evidence="5">Secretory carrier-associated membrane protein</fullName>
        <shortName evidence="5">Secretory carrier membrane protein</shortName>
    </recommendedName>
</protein>